<keyword evidence="9" id="KW-0966">Cell projection</keyword>
<keyword evidence="4" id="KW-0406">Ion transport</keyword>
<dbReference type="SMART" id="SM01077">
    <property type="entry name" value="Cg6151-P"/>
    <property type="match status" value="1"/>
</dbReference>
<comment type="subcellular location">
    <subcellularLocation>
        <location evidence="1">Cytoplasmic vesicle</location>
        <location evidence="1">Secretory vesicle</location>
        <location evidence="1">Synaptic vesicle membrane</location>
        <topology evidence="1">Multi-pass membrane protein</topology>
    </subcellularLocation>
    <subcellularLocation>
        <location evidence="12">Presynaptic cell membrane</location>
    </subcellularLocation>
</comment>
<dbReference type="Proteomes" id="UP000728032">
    <property type="component" value="Unassembled WGS sequence"/>
</dbReference>
<keyword evidence="5" id="KW-0107">Calcium channel</keyword>
<keyword evidence="17" id="KW-1185">Reference proteome</keyword>
<protein>
    <recommendedName>
        <fullName evidence="3">Calcium channel flower</fullName>
    </recommendedName>
</protein>
<evidence type="ECO:0000256" key="11">
    <source>
        <dbReference type="ARBA" id="ARBA00023329"/>
    </source>
</evidence>
<dbReference type="OrthoDB" id="9934994at2759"/>
<evidence type="ECO:0000256" key="1">
    <source>
        <dbReference type="ARBA" id="ARBA00004644"/>
    </source>
</evidence>
<keyword evidence="4" id="KW-0109">Calcium transport</keyword>
<dbReference type="GO" id="GO:0005262">
    <property type="term" value="F:calcium channel activity"/>
    <property type="evidence" value="ECO:0007669"/>
    <property type="project" value="UniProtKB-KW"/>
</dbReference>
<evidence type="ECO:0000256" key="5">
    <source>
        <dbReference type="ARBA" id="ARBA00022673"/>
    </source>
</evidence>
<evidence type="ECO:0000256" key="13">
    <source>
        <dbReference type="ARBA" id="ARBA00046506"/>
    </source>
</evidence>
<dbReference type="PANTHER" id="PTHR13314:SF2">
    <property type="entry name" value="CALCIUM CHANNEL FLOWER HOMOLOG"/>
    <property type="match status" value="1"/>
</dbReference>
<comment type="similarity">
    <text evidence="2">Belongs to the calcium channel flower family.</text>
</comment>
<dbReference type="GO" id="GO:0042734">
    <property type="term" value="C:presynaptic membrane"/>
    <property type="evidence" value="ECO:0007669"/>
    <property type="project" value="UniProtKB-SubCell"/>
</dbReference>
<feature type="region of interest" description="Disordered" evidence="14">
    <location>
        <begin position="1"/>
        <end position="20"/>
    </location>
</feature>
<keyword evidence="8 15" id="KW-0472">Membrane</keyword>
<keyword evidence="11" id="KW-0968">Cytoplasmic vesicle</keyword>
<evidence type="ECO:0000256" key="7">
    <source>
        <dbReference type="ARBA" id="ARBA00022989"/>
    </source>
</evidence>
<evidence type="ECO:0000256" key="15">
    <source>
        <dbReference type="SAM" id="Phobius"/>
    </source>
</evidence>
<gene>
    <name evidence="16" type="ORF">ONB1V03_LOCUS20683</name>
</gene>
<evidence type="ECO:0000256" key="10">
    <source>
        <dbReference type="ARBA" id="ARBA00023303"/>
    </source>
</evidence>
<dbReference type="EMBL" id="CAJPVJ010036371">
    <property type="protein sequence ID" value="CAG2181262.1"/>
    <property type="molecule type" value="Genomic_DNA"/>
</dbReference>
<keyword evidence="7 15" id="KW-1133">Transmembrane helix</keyword>
<dbReference type="EMBL" id="OC951196">
    <property type="protein sequence ID" value="CAD7664125.1"/>
    <property type="molecule type" value="Genomic_DNA"/>
</dbReference>
<name>A0A7R9MQA7_9ACAR</name>
<evidence type="ECO:0000256" key="12">
    <source>
        <dbReference type="ARBA" id="ARBA00034111"/>
    </source>
</evidence>
<dbReference type="AlphaFoldDB" id="A0A7R9MQA7"/>
<evidence type="ECO:0000313" key="17">
    <source>
        <dbReference type="Proteomes" id="UP000728032"/>
    </source>
</evidence>
<dbReference type="GO" id="GO:0016192">
    <property type="term" value="P:vesicle-mediated transport"/>
    <property type="evidence" value="ECO:0007669"/>
    <property type="project" value="TreeGrafter"/>
</dbReference>
<organism evidence="16">
    <name type="scientific">Oppiella nova</name>
    <dbReference type="NCBI Taxonomy" id="334625"/>
    <lineage>
        <taxon>Eukaryota</taxon>
        <taxon>Metazoa</taxon>
        <taxon>Ecdysozoa</taxon>
        <taxon>Arthropoda</taxon>
        <taxon>Chelicerata</taxon>
        <taxon>Arachnida</taxon>
        <taxon>Acari</taxon>
        <taxon>Acariformes</taxon>
        <taxon>Sarcoptiformes</taxon>
        <taxon>Oribatida</taxon>
        <taxon>Brachypylina</taxon>
        <taxon>Oppioidea</taxon>
        <taxon>Oppiidae</taxon>
        <taxon>Oppiella</taxon>
    </lineage>
</organism>
<dbReference type="Pfam" id="PF10233">
    <property type="entry name" value="Cg6151-P"/>
    <property type="match status" value="1"/>
</dbReference>
<feature type="transmembrane region" description="Helical" evidence="15">
    <location>
        <begin position="106"/>
        <end position="139"/>
    </location>
</feature>
<evidence type="ECO:0000256" key="14">
    <source>
        <dbReference type="SAM" id="MobiDB-lite"/>
    </source>
</evidence>
<dbReference type="PANTHER" id="PTHR13314">
    <property type="entry name" value="CALCIUM CHANNEL FLOWER HOMOLOG"/>
    <property type="match status" value="1"/>
</dbReference>
<keyword evidence="4" id="KW-0106">Calcium</keyword>
<dbReference type="GO" id="GO:0030672">
    <property type="term" value="C:synaptic vesicle membrane"/>
    <property type="evidence" value="ECO:0007669"/>
    <property type="project" value="UniProtKB-SubCell"/>
</dbReference>
<sequence>MNFLRSNATTEAPPTPTPHSDVPWLLTTGAKVVATIAGLFGVASGFMGVFFNILSPTCIFAAALLMIEGLLMALLEAPCFCTFLDFAYMPSSYLDAKPHWIKAVLYLLFAIIPLSFCIGFTTLLACSLILVSCGLYLVMALGRK</sequence>
<evidence type="ECO:0000313" key="16">
    <source>
        <dbReference type="EMBL" id="CAD7664125.1"/>
    </source>
</evidence>
<feature type="transmembrane region" description="Helical" evidence="15">
    <location>
        <begin position="61"/>
        <end position="86"/>
    </location>
</feature>
<proteinExistence type="inferred from homology"/>
<keyword evidence="4" id="KW-0813">Transport</keyword>
<reference evidence="16" key="1">
    <citation type="submission" date="2020-11" db="EMBL/GenBank/DDBJ databases">
        <authorList>
            <person name="Tran Van P."/>
        </authorList>
    </citation>
    <scope>NUCLEOTIDE SEQUENCE</scope>
</reference>
<feature type="transmembrane region" description="Helical" evidence="15">
    <location>
        <begin position="32"/>
        <end position="54"/>
    </location>
</feature>
<keyword evidence="6 15" id="KW-0812">Transmembrane</keyword>
<evidence type="ECO:0000256" key="6">
    <source>
        <dbReference type="ARBA" id="ARBA00022692"/>
    </source>
</evidence>
<dbReference type="InterPro" id="IPR019365">
    <property type="entry name" value="TVP18/Ca-channel_flower"/>
</dbReference>
<evidence type="ECO:0000256" key="4">
    <source>
        <dbReference type="ARBA" id="ARBA00022568"/>
    </source>
</evidence>
<evidence type="ECO:0000256" key="2">
    <source>
        <dbReference type="ARBA" id="ARBA00010023"/>
    </source>
</evidence>
<evidence type="ECO:0000256" key="3">
    <source>
        <dbReference type="ARBA" id="ARBA00016120"/>
    </source>
</evidence>
<keyword evidence="10" id="KW-0407">Ion channel</keyword>
<evidence type="ECO:0000256" key="9">
    <source>
        <dbReference type="ARBA" id="ARBA00023273"/>
    </source>
</evidence>
<accession>A0A7R9MQA7</accession>
<comment type="subunit">
    <text evidence="13">Homomultimer. Associates with the dally/ magu complex.</text>
</comment>
<evidence type="ECO:0000256" key="8">
    <source>
        <dbReference type="ARBA" id="ARBA00023136"/>
    </source>
</evidence>